<dbReference type="PANTHER" id="PTHR17598">
    <property type="entry name" value="DNA POLYMERASE DELTA SUBUNIT 3"/>
    <property type="match status" value="1"/>
</dbReference>
<dbReference type="Pfam" id="PF09507">
    <property type="entry name" value="CDC27"/>
    <property type="match status" value="1"/>
</dbReference>
<dbReference type="EMBL" id="MU001492">
    <property type="protein sequence ID" value="KAF2451502.1"/>
    <property type="molecule type" value="Genomic_DNA"/>
</dbReference>
<feature type="compositionally biased region" description="Basic and acidic residues" evidence="5">
    <location>
        <begin position="65"/>
        <end position="84"/>
    </location>
</feature>
<evidence type="ECO:0000313" key="6">
    <source>
        <dbReference type="EMBL" id="KAF2451502.1"/>
    </source>
</evidence>
<dbReference type="GO" id="GO:0006271">
    <property type="term" value="P:DNA strand elongation involved in DNA replication"/>
    <property type="evidence" value="ECO:0007669"/>
    <property type="project" value="TreeGrafter"/>
</dbReference>
<feature type="compositionally biased region" description="Polar residues" evidence="5">
    <location>
        <begin position="352"/>
        <end position="364"/>
    </location>
</feature>
<feature type="region of interest" description="Disordered" evidence="5">
    <location>
        <begin position="65"/>
        <end position="106"/>
    </location>
</feature>
<protein>
    <recommendedName>
        <fullName evidence="2">DNA polymerase delta subunit 3</fullName>
    </recommendedName>
</protein>
<sequence length="438" mass="48442">MAEERYREYLADRVLAEGQPITYRLLSRALKVHVNIAKQMLYEFHVEQTTKQPKSVHATYLLTGRERSSEHSNDDNAHNGDDTAMRSSPFMSSLPEPENTPESPVPTTSIVLVREEELEKTKSEFEDITSIHVYSLEPGPIENMNLLAVCNQEIASNYASGDPLERWRVYGSIQNPYIKRRTTKYAPVVAKPATKATVKSTAAVSAAKEGTKQAPAVAAHKESTPEESKSGRSTPQPGPAASLKRLDSKTKAKKDTSVGNLFKSFAKAKPKAKEAEKPKDEDEAMQGMSEDEGDADDEPAVKFDEQKAAAARKAREEREQKLQEMMEADVDMPDAPTGEKTSQDAPIDKETPSQPVETEETVTVQGGRRRGRRRVMKKKKVQDEDGYLVTKEEAVWESFSEDEPEPKKAKPTPKSTAAKGKKTGGKGQGSIASFFKKA</sequence>
<comment type="caution">
    <text evidence="6">The sequence shown here is derived from an EMBL/GenBank/DDBJ whole genome shotgun (WGS) entry which is preliminary data.</text>
</comment>
<dbReference type="PANTHER" id="PTHR17598:SF13">
    <property type="entry name" value="DNA POLYMERASE DELTA SUBUNIT 3"/>
    <property type="match status" value="1"/>
</dbReference>
<feature type="compositionally biased region" description="Basic and acidic residues" evidence="5">
    <location>
        <begin position="299"/>
        <end position="324"/>
    </location>
</feature>
<feature type="compositionally biased region" description="Basic and acidic residues" evidence="5">
    <location>
        <begin position="244"/>
        <end position="256"/>
    </location>
</feature>
<dbReference type="GO" id="GO:0006297">
    <property type="term" value="P:nucleotide-excision repair, DNA gap filling"/>
    <property type="evidence" value="ECO:0007669"/>
    <property type="project" value="TreeGrafter"/>
</dbReference>
<evidence type="ECO:0000256" key="3">
    <source>
        <dbReference type="ARBA" id="ARBA00022705"/>
    </source>
</evidence>
<feature type="compositionally biased region" description="Basic residues" evidence="5">
    <location>
        <begin position="367"/>
        <end position="380"/>
    </location>
</feature>
<dbReference type="GO" id="GO:0003887">
    <property type="term" value="F:DNA-directed DNA polymerase activity"/>
    <property type="evidence" value="ECO:0007669"/>
    <property type="project" value="TreeGrafter"/>
</dbReference>
<evidence type="ECO:0000256" key="2">
    <source>
        <dbReference type="ARBA" id="ARBA00017589"/>
    </source>
</evidence>
<dbReference type="GO" id="GO:0043625">
    <property type="term" value="C:delta DNA polymerase complex"/>
    <property type="evidence" value="ECO:0007669"/>
    <property type="project" value="InterPro"/>
</dbReference>
<keyword evidence="7" id="KW-1185">Reference proteome</keyword>
<dbReference type="OrthoDB" id="514823at2759"/>
<feature type="compositionally biased region" description="Acidic residues" evidence="5">
    <location>
        <begin position="281"/>
        <end position="298"/>
    </location>
</feature>
<gene>
    <name evidence="6" type="ORF">P171DRAFT_426010</name>
</gene>
<feature type="compositionally biased region" description="Basic and acidic residues" evidence="5">
    <location>
        <begin position="219"/>
        <end position="230"/>
    </location>
</feature>
<dbReference type="GO" id="GO:1904161">
    <property type="term" value="P:DNA synthesis involved in UV-damage excision repair"/>
    <property type="evidence" value="ECO:0007669"/>
    <property type="project" value="TreeGrafter"/>
</dbReference>
<feature type="region of interest" description="Disordered" evidence="5">
    <location>
        <begin position="207"/>
        <end position="438"/>
    </location>
</feature>
<keyword evidence="3" id="KW-0235">DNA replication</keyword>
<reference evidence="6" key="1">
    <citation type="journal article" date="2020" name="Stud. Mycol.">
        <title>101 Dothideomycetes genomes: a test case for predicting lifestyles and emergence of pathogens.</title>
        <authorList>
            <person name="Haridas S."/>
            <person name="Albert R."/>
            <person name="Binder M."/>
            <person name="Bloem J."/>
            <person name="Labutti K."/>
            <person name="Salamov A."/>
            <person name="Andreopoulos B."/>
            <person name="Baker S."/>
            <person name="Barry K."/>
            <person name="Bills G."/>
            <person name="Bluhm B."/>
            <person name="Cannon C."/>
            <person name="Castanera R."/>
            <person name="Culley D."/>
            <person name="Daum C."/>
            <person name="Ezra D."/>
            <person name="Gonzalez J."/>
            <person name="Henrissat B."/>
            <person name="Kuo A."/>
            <person name="Liang C."/>
            <person name="Lipzen A."/>
            <person name="Lutzoni F."/>
            <person name="Magnuson J."/>
            <person name="Mondo S."/>
            <person name="Nolan M."/>
            <person name="Ohm R."/>
            <person name="Pangilinan J."/>
            <person name="Park H.-J."/>
            <person name="Ramirez L."/>
            <person name="Alfaro M."/>
            <person name="Sun H."/>
            <person name="Tritt A."/>
            <person name="Yoshinaga Y."/>
            <person name="Zwiers L.-H."/>
            <person name="Turgeon B."/>
            <person name="Goodwin S."/>
            <person name="Spatafora J."/>
            <person name="Crous P."/>
            <person name="Grigoriev I."/>
        </authorList>
    </citation>
    <scope>NUCLEOTIDE SEQUENCE</scope>
    <source>
        <strain evidence="6">CBS 690.94</strain>
    </source>
</reference>
<dbReference type="AlphaFoldDB" id="A0A9P4PWH6"/>
<dbReference type="InterPro" id="IPR041913">
    <property type="entry name" value="POLD3_sf"/>
</dbReference>
<dbReference type="Gene3D" id="3.90.1030.20">
    <property type="entry name" value="DNA polymerase delta, p66 (Cdc27) subunit, wHTH domain"/>
    <property type="match status" value="1"/>
</dbReference>
<proteinExistence type="predicted"/>
<dbReference type="Proteomes" id="UP000799764">
    <property type="component" value="Unassembled WGS sequence"/>
</dbReference>
<evidence type="ECO:0000313" key="7">
    <source>
        <dbReference type="Proteomes" id="UP000799764"/>
    </source>
</evidence>
<accession>A0A9P4PWH6</accession>
<name>A0A9P4PWH6_9PLEO</name>
<evidence type="ECO:0000256" key="5">
    <source>
        <dbReference type="SAM" id="MobiDB-lite"/>
    </source>
</evidence>
<evidence type="ECO:0000256" key="4">
    <source>
        <dbReference type="ARBA" id="ARBA00023242"/>
    </source>
</evidence>
<evidence type="ECO:0000256" key="1">
    <source>
        <dbReference type="ARBA" id="ARBA00004123"/>
    </source>
</evidence>
<keyword evidence="4" id="KW-0539">Nucleus</keyword>
<feature type="compositionally biased region" description="Basic and acidic residues" evidence="5">
    <location>
        <begin position="271"/>
        <end position="280"/>
    </location>
</feature>
<dbReference type="InterPro" id="IPR019038">
    <property type="entry name" value="POLD3"/>
</dbReference>
<comment type="subcellular location">
    <subcellularLocation>
        <location evidence="1">Nucleus</location>
    </subcellularLocation>
</comment>
<organism evidence="6 7">
    <name type="scientific">Karstenula rhodostoma CBS 690.94</name>
    <dbReference type="NCBI Taxonomy" id="1392251"/>
    <lineage>
        <taxon>Eukaryota</taxon>
        <taxon>Fungi</taxon>
        <taxon>Dikarya</taxon>
        <taxon>Ascomycota</taxon>
        <taxon>Pezizomycotina</taxon>
        <taxon>Dothideomycetes</taxon>
        <taxon>Pleosporomycetidae</taxon>
        <taxon>Pleosporales</taxon>
        <taxon>Massarineae</taxon>
        <taxon>Didymosphaeriaceae</taxon>
        <taxon>Karstenula</taxon>
    </lineage>
</organism>